<dbReference type="EMBL" id="JH993038">
    <property type="protein sequence ID" value="EKX39578.1"/>
    <property type="molecule type" value="Genomic_DNA"/>
</dbReference>
<dbReference type="Proteomes" id="UP000011087">
    <property type="component" value="Unassembled WGS sequence"/>
</dbReference>
<gene>
    <name evidence="1" type="ORF">GUITHDRAFT_154382</name>
</gene>
<organism evidence="1">
    <name type="scientific">Guillardia theta (strain CCMP2712)</name>
    <name type="common">Cryptophyte</name>
    <dbReference type="NCBI Taxonomy" id="905079"/>
    <lineage>
        <taxon>Eukaryota</taxon>
        <taxon>Cryptophyceae</taxon>
        <taxon>Pyrenomonadales</taxon>
        <taxon>Geminigeraceae</taxon>
        <taxon>Guillardia</taxon>
    </lineage>
</organism>
<name>L1ITL6_GUITC</name>
<dbReference type="AlphaFoldDB" id="L1ITL6"/>
<dbReference type="EnsemblProtists" id="EKX39578">
    <property type="protein sequence ID" value="EKX39578"/>
    <property type="gene ID" value="GUITHDRAFT_154382"/>
</dbReference>
<dbReference type="RefSeq" id="XP_005826558.1">
    <property type="nucleotide sequence ID" value="XM_005826501.1"/>
</dbReference>
<sequence length="84" mass="9343">MRTILYSPFGNLHARSCQIDSGPFGNNSHCFNNLGSHTIKTGKYYQDSNNEDRAGLTVGSMWYDPQTNGSWANGRRGGLVQAFR</sequence>
<dbReference type="PaxDb" id="55529-EKX39578"/>
<dbReference type="HOGENOM" id="CLU_2532279_0_0_1"/>
<proteinExistence type="predicted"/>
<dbReference type="KEGG" id="gtt:GUITHDRAFT_154382"/>
<reference evidence="1 3" key="1">
    <citation type="journal article" date="2012" name="Nature">
        <title>Algal genomes reveal evolutionary mosaicism and the fate of nucleomorphs.</title>
        <authorList>
            <consortium name="DOE Joint Genome Institute"/>
            <person name="Curtis B.A."/>
            <person name="Tanifuji G."/>
            <person name="Burki F."/>
            <person name="Gruber A."/>
            <person name="Irimia M."/>
            <person name="Maruyama S."/>
            <person name="Arias M.C."/>
            <person name="Ball S.G."/>
            <person name="Gile G.H."/>
            <person name="Hirakawa Y."/>
            <person name="Hopkins J.F."/>
            <person name="Kuo A."/>
            <person name="Rensing S.A."/>
            <person name="Schmutz J."/>
            <person name="Symeonidi A."/>
            <person name="Elias M."/>
            <person name="Eveleigh R.J."/>
            <person name="Herman E.K."/>
            <person name="Klute M.J."/>
            <person name="Nakayama T."/>
            <person name="Obornik M."/>
            <person name="Reyes-Prieto A."/>
            <person name="Armbrust E.V."/>
            <person name="Aves S.J."/>
            <person name="Beiko R.G."/>
            <person name="Coutinho P."/>
            <person name="Dacks J.B."/>
            <person name="Durnford D.G."/>
            <person name="Fast N.M."/>
            <person name="Green B.R."/>
            <person name="Grisdale C.J."/>
            <person name="Hempel F."/>
            <person name="Henrissat B."/>
            <person name="Hoppner M.P."/>
            <person name="Ishida K."/>
            <person name="Kim E."/>
            <person name="Koreny L."/>
            <person name="Kroth P.G."/>
            <person name="Liu Y."/>
            <person name="Malik S.B."/>
            <person name="Maier U.G."/>
            <person name="McRose D."/>
            <person name="Mock T."/>
            <person name="Neilson J.A."/>
            <person name="Onodera N.T."/>
            <person name="Poole A.M."/>
            <person name="Pritham E.J."/>
            <person name="Richards T.A."/>
            <person name="Rocap G."/>
            <person name="Roy S.W."/>
            <person name="Sarai C."/>
            <person name="Schaack S."/>
            <person name="Shirato S."/>
            <person name="Slamovits C.H."/>
            <person name="Spencer D.F."/>
            <person name="Suzuki S."/>
            <person name="Worden A.Z."/>
            <person name="Zauner S."/>
            <person name="Barry K."/>
            <person name="Bell C."/>
            <person name="Bharti A.K."/>
            <person name="Crow J.A."/>
            <person name="Grimwood J."/>
            <person name="Kramer R."/>
            <person name="Lindquist E."/>
            <person name="Lucas S."/>
            <person name="Salamov A."/>
            <person name="McFadden G.I."/>
            <person name="Lane C.E."/>
            <person name="Keeling P.J."/>
            <person name="Gray M.W."/>
            <person name="Grigoriev I.V."/>
            <person name="Archibald J.M."/>
        </authorList>
    </citation>
    <scope>NUCLEOTIDE SEQUENCE</scope>
    <source>
        <strain evidence="1 3">CCMP2712</strain>
    </source>
</reference>
<evidence type="ECO:0000313" key="1">
    <source>
        <dbReference type="EMBL" id="EKX39578.1"/>
    </source>
</evidence>
<reference evidence="2" key="3">
    <citation type="submission" date="2016-03" db="UniProtKB">
        <authorList>
            <consortium name="EnsemblProtists"/>
        </authorList>
    </citation>
    <scope>IDENTIFICATION</scope>
</reference>
<evidence type="ECO:0000313" key="3">
    <source>
        <dbReference type="Proteomes" id="UP000011087"/>
    </source>
</evidence>
<accession>L1ITL6</accession>
<keyword evidence="3" id="KW-1185">Reference proteome</keyword>
<protein>
    <submittedName>
        <fullName evidence="1 2">Uncharacterized protein</fullName>
    </submittedName>
</protein>
<evidence type="ECO:0000313" key="2">
    <source>
        <dbReference type="EnsemblProtists" id="EKX39578"/>
    </source>
</evidence>
<reference evidence="3" key="2">
    <citation type="submission" date="2012-11" db="EMBL/GenBank/DDBJ databases">
        <authorList>
            <person name="Kuo A."/>
            <person name="Curtis B.A."/>
            <person name="Tanifuji G."/>
            <person name="Burki F."/>
            <person name="Gruber A."/>
            <person name="Irimia M."/>
            <person name="Maruyama S."/>
            <person name="Arias M.C."/>
            <person name="Ball S.G."/>
            <person name="Gile G.H."/>
            <person name="Hirakawa Y."/>
            <person name="Hopkins J.F."/>
            <person name="Rensing S.A."/>
            <person name="Schmutz J."/>
            <person name="Symeonidi A."/>
            <person name="Elias M."/>
            <person name="Eveleigh R.J."/>
            <person name="Herman E.K."/>
            <person name="Klute M.J."/>
            <person name="Nakayama T."/>
            <person name="Obornik M."/>
            <person name="Reyes-Prieto A."/>
            <person name="Armbrust E.V."/>
            <person name="Aves S.J."/>
            <person name="Beiko R.G."/>
            <person name="Coutinho P."/>
            <person name="Dacks J.B."/>
            <person name="Durnford D.G."/>
            <person name="Fast N.M."/>
            <person name="Green B.R."/>
            <person name="Grisdale C."/>
            <person name="Hempe F."/>
            <person name="Henrissat B."/>
            <person name="Hoppner M.P."/>
            <person name="Ishida K.-I."/>
            <person name="Kim E."/>
            <person name="Koreny L."/>
            <person name="Kroth P.G."/>
            <person name="Liu Y."/>
            <person name="Malik S.-B."/>
            <person name="Maier U.G."/>
            <person name="McRose D."/>
            <person name="Mock T."/>
            <person name="Neilson J.A."/>
            <person name="Onodera N.T."/>
            <person name="Poole A.M."/>
            <person name="Pritham E.J."/>
            <person name="Richards T.A."/>
            <person name="Rocap G."/>
            <person name="Roy S.W."/>
            <person name="Sarai C."/>
            <person name="Schaack S."/>
            <person name="Shirato S."/>
            <person name="Slamovits C.H."/>
            <person name="Spencer D.F."/>
            <person name="Suzuki S."/>
            <person name="Worden A.Z."/>
            <person name="Zauner S."/>
            <person name="Barry K."/>
            <person name="Bell C."/>
            <person name="Bharti A.K."/>
            <person name="Crow J.A."/>
            <person name="Grimwood J."/>
            <person name="Kramer R."/>
            <person name="Lindquist E."/>
            <person name="Lucas S."/>
            <person name="Salamov A."/>
            <person name="McFadden G.I."/>
            <person name="Lane C.E."/>
            <person name="Keeling P.J."/>
            <person name="Gray M.W."/>
            <person name="Grigoriev I.V."/>
            <person name="Archibald J.M."/>
        </authorList>
    </citation>
    <scope>NUCLEOTIDE SEQUENCE</scope>
    <source>
        <strain evidence="3">CCMP2712</strain>
    </source>
</reference>
<dbReference type="GeneID" id="17296303"/>